<feature type="region of interest" description="Disordered" evidence="1">
    <location>
        <begin position="249"/>
        <end position="289"/>
    </location>
</feature>
<proteinExistence type="predicted"/>
<dbReference type="AlphaFoldDB" id="A0AAD8IN81"/>
<feature type="compositionally biased region" description="Low complexity" evidence="1">
    <location>
        <begin position="205"/>
        <end position="216"/>
    </location>
</feature>
<keyword evidence="3" id="KW-1185">Reference proteome</keyword>
<feature type="region of interest" description="Disordered" evidence="1">
    <location>
        <begin position="150"/>
        <end position="189"/>
    </location>
</feature>
<gene>
    <name evidence="2" type="ORF">POM88_015218</name>
</gene>
<feature type="compositionally biased region" description="Low complexity" evidence="1">
    <location>
        <begin position="367"/>
        <end position="376"/>
    </location>
</feature>
<feature type="region of interest" description="Disordered" evidence="1">
    <location>
        <begin position="203"/>
        <end position="237"/>
    </location>
</feature>
<protein>
    <submittedName>
        <fullName evidence="2">Uncharacterized protein</fullName>
    </submittedName>
</protein>
<evidence type="ECO:0000313" key="3">
    <source>
        <dbReference type="Proteomes" id="UP001237642"/>
    </source>
</evidence>
<feature type="compositionally biased region" description="Basic and acidic residues" evidence="1">
    <location>
        <begin position="259"/>
        <end position="272"/>
    </location>
</feature>
<dbReference type="PANTHER" id="PTHR15907">
    <property type="entry name" value="DUF614 FAMILY PROTEIN-RELATED"/>
    <property type="match status" value="1"/>
</dbReference>
<feature type="region of interest" description="Disordered" evidence="1">
    <location>
        <begin position="356"/>
        <end position="385"/>
    </location>
</feature>
<evidence type="ECO:0000313" key="2">
    <source>
        <dbReference type="EMBL" id="KAK1387040.1"/>
    </source>
</evidence>
<reference evidence="2" key="2">
    <citation type="submission" date="2023-05" db="EMBL/GenBank/DDBJ databases">
        <authorList>
            <person name="Schelkunov M.I."/>
        </authorList>
    </citation>
    <scope>NUCLEOTIDE SEQUENCE</scope>
    <source>
        <strain evidence="2">Hsosn_3</strain>
        <tissue evidence="2">Leaf</tissue>
    </source>
</reference>
<evidence type="ECO:0000256" key="1">
    <source>
        <dbReference type="SAM" id="MobiDB-lite"/>
    </source>
</evidence>
<comment type="caution">
    <text evidence="2">The sequence shown here is derived from an EMBL/GenBank/DDBJ whole genome shotgun (WGS) entry which is preliminary data.</text>
</comment>
<feature type="compositionally biased region" description="Low complexity" evidence="1">
    <location>
        <begin position="326"/>
        <end position="339"/>
    </location>
</feature>
<reference evidence="2" key="1">
    <citation type="submission" date="2023-02" db="EMBL/GenBank/DDBJ databases">
        <title>Genome of toxic invasive species Heracleum sosnowskyi carries increased number of genes despite the absence of recent whole-genome duplications.</title>
        <authorList>
            <person name="Schelkunov M."/>
            <person name="Shtratnikova V."/>
            <person name="Makarenko M."/>
            <person name="Klepikova A."/>
            <person name="Omelchenko D."/>
            <person name="Novikova G."/>
            <person name="Obukhova E."/>
            <person name="Bogdanov V."/>
            <person name="Penin A."/>
            <person name="Logacheva M."/>
        </authorList>
    </citation>
    <scope>NUCLEOTIDE SEQUENCE</scope>
    <source>
        <strain evidence="2">Hsosn_3</strain>
        <tissue evidence="2">Leaf</tissue>
    </source>
</reference>
<sequence>MQTPPRTPQTPPKAVGEWTTPLWGCFSDWGNCITTLFCPCVTYGQIANIVDQGKTTCFTGGKTYLTLMSLTCGCCLYSCFARSKLRFMYNLPPSPCSCGDCVVHACCEPCALCQEYRELKNRGYNMSIGYDLNKTTVGTVAPLGQMMTQIDNMSNHPNGSQNGRYDNQNNRQNGSYKNDSYNNQNMNQRQNDAPLSQMMGQMDINSNDRYNNQNNRQNDHYDNQNMNRPQNDDAPLGQMMDQMDIIPNDLHNNVQNNRPNDRYDNRNNRQNDRPYNNQNMNRQQNDDAPLGQMMDQMDIIPNDLQNIGYNNVQNSRLNDRYDNRNNRQNAPYNNQNMNRRQNDAPLNQMMMDQMDINPNDRQHDRYNNQNQNNRQNDQQEDQEQE</sequence>
<name>A0AAD8IN81_9APIA</name>
<dbReference type="Proteomes" id="UP001237642">
    <property type="component" value="Unassembled WGS sequence"/>
</dbReference>
<dbReference type="InterPro" id="IPR006461">
    <property type="entry name" value="PLAC_motif_containing"/>
</dbReference>
<dbReference type="NCBIfam" id="TIGR01571">
    <property type="entry name" value="A_thal_Cys_rich"/>
    <property type="match status" value="1"/>
</dbReference>
<organism evidence="2 3">
    <name type="scientific">Heracleum sosnowskyi</name>
    <dbReference type="NCBI Taxonomy" id="360622"/>
    <lineage>
        <taxon>Eukaryota</taxon>
        <taxon>Viridiplantae</taxon>
        <taxon>Streptophyta</taxon>
        <taxon>Embryophyta</taxon>
        <taxon>Tracheophyta</taxon>
        <taxon>Spermatophyta</taxon>
        <taxon>Magnoliopsida</taxon>
        <taxon>eudicotyledons</taxon>
        <taxon>Gunneridae</taxon>
        <taxon>Pentapetalae</taxon>
        <taxon>asterids</taxon>
        <taxon>campanulids</taxon>
        <taxon>Apiales</taxon>
        <taxon>Apiaceae</taxon>
        <taxon>Apioideae</taxon>
        <taxon>apioid superclade</taxon>
        <taxon>Tordylieae</taxon>
        <taxon>Tordyliinae</taxon>
        <taxon>Heracleum</taxon>
    </lineage>
</organism>
<feature type="compositionally biased region" description="Low complexity" evidence="1">
    <location>
        <begin position="273"/>
        <end position="283"/>
    </location>
</feature>
<accession>A0AAD8IN81</accession>
<dbReference type="EMBL" id="JAUIZM010000004">
    <property type="protein sequence ID" value="KAK1387040.1"/>
    <property type="molecule type" value="Genomic_DNA"/>
</dbReference>
<dbReference type="Pfam" id="PF04749">
    <property type="entry name" value="PLAC8"/>
    <property type="match status" value="1"/>
</dbReference>
<feature type="region of interest" description="Disordered" evidence="1">
    <location>
        <begin position="315"/>
        <end position="340"/>
    </location>
</feature>